<keyword evidence="4" id="KW-1185">Reference proteome</keyword>
<proteinExistence type="predicted"/>
<organism evidence="2 5">
    <name type="scientific">Leptospira langatensis</name>
    <dbReference type="NCBI Taxonomy" id="2484983"/>
    <lineage>
        <taxon>Bacteria</taxon>
        <taxon>Pseudomonadati</taxon>
        <taxon>Spirochaetota</taxon>
        <taxon>Spirochaetia</taxon>
        <taxon>Leptospirales</taxon>
        <taxon>Leptospiraceae</taxon>
        <taxon>Leptospira</taxon>
    </lineage>
</organism>
<dbReference type="Pfam" id="PF13279">
    <property type="entry name" value="4HBT_2"/>
    <property type="match status" value="1"/>
</dbReference>
<name>A0A5F1ZTD4_9LEPT</name>
<dbReference type="EMBL" id="RQGC01000008">
    <property type="protein sequence ID" value="TGL40106.1"/>
    <property type="molecule type" value="Genomic_DNA"/>
</dbReference>
<gene>
    <name evidence="2" type="ORF">EHO57_05030</name>
    <name evidence="3" type="ORF">EHQ53_13080</name>
</gene>
<dbReference type="AlphaFoldDB" id="A0A5F1ZTD4"/>
<comment type="caution">
    <text evidence="2">The sequence shown here is derived from an EMBL/GenBank/DDBJ whole genome shotgun (WGS) entry which is preliminary data.</text>
</comment>
<dbReference type="InterPro" id="IPR050563">
    <property type="entry name" value="4-hydroxybenzoyl-CoA_TE"/>
</dbReference>
<dbReference type="Proteomes" id="UP000297273">
    <property type="component" value="Unassembled WGS sequence"/>
</dbReference>
<evidence type="ECO:0000313" key="2">
    <source>
        <dbReference type="EMBL" id="TGK02691.1"/>
    </source>
</evidence>
<evidence type="ECO:0000313" key="4">
    <source>
        <dbReference type="Proteomes" id="UP000297273"/>
    </source>
</evidence>
<reference evidence="2 5" key="2">
    <citation type="journal article" date="2019" name="PLoS Negl. Trop. Dis.">
        <title>Revisiting the worldwide diversity of Leptospira species in the environment.</title>
        <authorList>
            <person name="Vincent A.T."/>
            <person name="Schiettekatte O."/>
            <person name="Bourhy P."/>
            <person name="Veyrier F.J."/>
            <person name="Picardeau M."/>
        </authorList>
    </citation>
    <scope>NUCLEOTIDE SEQUENCE [LARGE SCALE GENOMIC DNA]</scope>
    <source>
        <strain evidence="3">201702690</strain>
        <strain evidence="2 5">SSW18</strain>
    </source>
</reference>
<dbReference type="Proteomes" id="UP000297946">
    <property type="component" value="Unassembled WGS sequence"/>
</dbReference>
<dbReference type="PANTHER" id="PTHR31793:SF37">
    <property type="entry name" value="ACYL-COA THIOESTER HYDROLASE YBGC"/>
    <property type="match status" value="1"/>
</dbReference>
<evidence type="ECO:0000313" key="3">
    <source>
        <dbReference type="EMBL" id="TGL40106.1"/>
    </source>
</evidence>
<dbReference type="EMBL" id="RQER01000004">
    <property type="protein sequence ID" value="TGK02691.1"/>
    <property type="molecule type" value="Genomic_DNA"/>
</dbReference>
<dbReference type="RefSeq" id="WP_135646221.1">
    <property type="nucleotide sequence ID" value="NZ_RQER01000004.1"/>
</dbReference>
<dbReference type="InterPro" id="IPR029069">
    <property type="entry name" value="HotDog_dom_sf"/>
</dbReference>
<keyword evidence="1" id="KW-0378">Hydrolase</keyword>
<dbReference type="Gene3D" id="3.10.129.10">
    <property type="entry name" value="Hotdog Thioesterase"/>
    <property type="match status" value="2"/>
</dbReference>
<evidence type="ECO:0000313" key="5">
    <source>
        <dbReference type="Proteomes" id="UP000297946"/>
    </source>
</evidence>
<protein>
    <submittedName>
        <fullName evidence="2">Thioesterase</fullName>
    </submittedName>
</protein>
<reference evidence="3" key="1">
    <citation type="submission" date="2018-10" db="EMBL/GenBank/DDBJ databases">
        <authorList>
            <person name="Vincent A.T."/>
            <person name="Schiettekatte O."/>
            <person name="Bourhy P."/>
            <person name="Veyrier F.J."/>
            <person name="Picardeau M."/>
        </authorList>
    </citation>
    <scope>NUCLEOTIDE SEQUENCE</scope>
    <source>
        <strain evidence="3">201702690</strain>
    </source>
</reference>
<accession>A0A5F1ZTD4</accession>
<dbReference type="PANTHER" id="PTHR31793">
    <property type="entry name" value="4-HYDROXYBENZOYL-COA THIOESTERASE FAMILY MEMBER"/>
    <property type="match status" value="1"/>
</dbReference>
<sequence length="288" mass="32938">MSVTEEQHVRTRFSDLDTQRHTTSRTYEDSCLGERYKILEAAGYSWKRMIEESVRLQTIGADIRFLAQQMENTNLSVNTSVSSGDEGFLSFIQEVVDPSGKVAAEIRTLARTEKEGKPFQIFPVEESAEALVSSFESVAPFSGRCERASVDRDLFFCERNPFGEYNPSHYWRLLEEGRWNFTDECGLSLDDLVAMDTTLFYMGGKIRYHKPLVAGKKATVKTWIRSFEKIWSRMRQEIIDFETGEVLAESLDDLLVVSVSKSRPKKAGEDMLKIFSRITEFPEGEGEK</sequence>
<dbReference type="OrthoDB" id="334274at2"/>
<dbReference type="SUPFAM" id="SSF54637">
    <property type="entry name" value="Thioesterase/thiol ester dehydrase-isomerase"/>
    <property type="match status" value="2"/>
</dbReference>
<evidence type="ECO:0000256" key="1">
    <source>
        <dbReference type="ARBA" id="ARBA00022801"/>
    </source>
</evidence>
<dbReference type="GO" id="GO:0047617">
    <property type="term" value="F:fatty acyl-CoA hydrolase activity"/>
    <property type="evidence" value="ECO:0007669"/>
    <property type="project" value="TreeGrafter"/>
</dbReference>
<dbReference type="CDD" id="cd00586">
    <property type="entry name" value="4HBT"/>
    <property type="match status" value="1"/>
</dbReference>